<feature type="region of interest" description="Disordered" evidence="5">
    <location>
        <begin position="214"/>
        <end position="246"/>
    </location>
</feature>
<accession>A0A818NE50</accession>
<dbReference type="Proteomes" id="UP000663882">
    <property type="component" value="Unassembled WGS sequence"/>
</dbReference>
<dbReference type="Pfam" id="PF05920">
    <property type="entry name" value="Homeobox_KN"/>
    <property type="match status" value="1"/>
</dbReference>
<dbReference type="EMBL" id="CAJNOO010000284">
    <property type="protein sequence ID" value="CAF0889690.1"/>
    <property type="molecule type" value="Genomic_DNA"/>
</dbReference>
<dbReference type="SUPFAM" id="SSF46689">
    <property type="entry name" value="Homeodomain-like"/>
    <property type="match status" value="1"/>
</dbReference>
<dbReference type="SMART" id="SM00389">
    <property type="entry name" value="HOX"/>
    <property type="match status" value="1"/>
</dbReference>
<dbReference type="InterPro" id="IPR001356">
    <property type="entry name" value="HD"/>
</dbReference>
<evidence type="ECO:0000256" key="3">
    <source>
        <dbReference type="ARBA" id="ARBA00023242"/>
    </source>
</evidence>
<dbReference type="EMBL" id="CAJOAX010000019">
    <property type="protein sequence ID" value="CAF3481286.1"/>
    <property type="molecule type" value="Genomic_DNA"/>
</dbReference>
<name>A0A818NE50_9BILA</name>
<dbReference type="Gene3D" id="1.10.10.60">
    <property type="entry name" value="Homeodomain-like"/>
    <property type="match status" value="1"/>
</dbReference>
<dbReference type="Proteomes" id="UP000663874">
    <property type="component" value="Unassembled WGS sequence"/>
</dbReference>
<keyword evidence="2 4" id="KW-0371">Homeobox</keyword>
<feature type="domain" description="Homeobox" evidence="6">
    <location>
        <begin position="163"/>
        <end position="212"/>
    </location>
</feature>
<dbReference type="AlphaFoldDB" id="A0A818NE50"/>
<evidence type="ECO:0000313" key="7">
    <source>
        <dbReference type="EMBL" id="CAF0889690.1"/>
    </source>
</evidence>
<comment type="caution">
    <text evidence="10">The sequence shown here is derived from an EMBL/GenBank/DDBJ whole genome shotgun (WGS) entry which is preliminary data.</text>
</comment>
<gene>
    <name evidence="10" type="ORF">FNK824_LOCUS3616</name>
    <name evidence="9" type="ORF">OTI717_LOCUS537</name>
    <name evidence="7" type="ORF">RFH988_LOCUS8413</name>
    <name evidence="8" type="ORF">SEV965_LOCUS14831</name>
</gene>
<dbReference type="Pfam" id="PF16878">
    <property type="entry name" value="SIX1_SD"/>
    <property type="match status" value="1"/>
</dbReference>
<dbReference type="OrthoDB" id="3501850at2759"/>
<reference evidence="10" key="1">
    <citation type="submission" date="2021-02" db="EMBL/GenBank/DDBJ databases">
        <authorList>
            <person name="Nowell W R."/>
        </authorList>
    </citation>
    <scope>NUCLEOTIDE SEQUENCE</scope>
</reference>
<feature type="compositionally biased region" description="Polar residues" evidence="5">
    <location>
        <begin position="214"/>
        <end position="238"/>
    </location>
</feature>
<dbReference type="EMBL" id="CAJNOU010000755">
    <property type="protein sequence ID" value="CAF1080600.1"/>
    <property type="molecule type" value="Genomic_DNA"/>
</dbReference>
<evidence type="ECO:0000313" key="11">
    <source>
        <dbReference type="Proteomes" id="UP000663874"/>
    </source>
</evidence>
<dbReference type="PROSITE" id="PS50071">
    <property type="entry name" value="HOMEOBOX_2"/>
    <property type="match status" value="1"/>
</dbReference>
<dbReference type="CDD" id="cd00086">
    <property type="entry name" value="homeodomain"/>
    <property type="match status" value="1"/>
</dbReference>
<comment type="subcellular location">
    <subcellularLocation>
        <location evidence="4">Nucleus</location>
    </subcellularLocation>
</comment>
<dbReference type="EMBL" id="CAJOBE010000248">
    <property type="protein sequence ID" value="CAF3605101.1"/>
    <property type="molecule type" value="Genomic_DNA"/>
</dbReference>
<evidence type="ECO:0000256" key="2">
    <source>
        <dbReference type="ARBA" id="ARBA00023155"/>
    </source>
</evidence>
<dbReference type="GO" id="GO:0000978">
    <property type="term" value="F:RNA polymerase II cis-regulatory region sequence-specific DNA binding"/>
    <property type="evidence" value="ECO:0007669"/>
    <property type="project" value="TreeGrafter"/>
</dbReference>
<dbReference type="Proteomes" id="UP000663889">
    <property type="component" value="Unassembled WGS sequence"/>
</dbReference>
<dbReference type="GO" id="GO:0000981">
    <property type="term" value="F:DNA-binding transcription factor activity, RNA polymerase II-specific"/>
    <property type="evidence" value="ECO:0007669"/>
    <property type="project" value="TreeGrafter"/>
</dbReference>
<dbReference type="PANTHER" id="PTHR10390:SF61">
    <property type="entry name" value="HOMEOBOX PROTEIN SIX2"/>
    <property type="match status" value="1"/>
</dbReference>
<protein>
    <recommendedName>
        <fullName evidence="6">Homeobox domain-containing protein</fullName>
    </recommendedName>
</protein>
<proteinExistence type="predicted"/>
<dbReference type="GO" id="GO:0005667">
    <property type="term" value="C:transcription regulator complex"/>
    <property type="evidence" value="ECO:0007669"/>
    <property type="project" value="TreeGrafter"/>
</dbReference>
<dbReference type="InterPro" id="IPR031701">
    <property type="entry name" value="SIX1_SD"/>
</dbReference>
<dbReference type="InterPro" id="IPR009057">
    <property type="entry name" value="Homeodomain-like_sf"/>
</dbReference>
<evidence type="ECO:0000256" key="4">
    <source>
        <dbReference type="PROSITE-ProRule" id="PRU00108"/>
    </source>
</evidence>
<evidence type="ECO:0000313" key="9">
    <source>
        <dbReference type="EMBL" id="CAF3481286.1"/>
    </source>
</evidence>
<dbReference type="PANTHER" id="PTHR10390">
    <property type="entry name" value="HOMEOBOX PROTEIN SIX"/>
    <property type="match status" value="1"/>
</dbReference>
<feature type="DNA-binding region" description="Homeobox" evidence="4">
    <location>
        <begin position="165"/>
        <end position="213"/>
    </location>
</feature>
<organism evidence="10 11">
    <name type="scientific">Rotaria sordida</name>
    <dbReference type="NCBI Taxonomy" id="392033"/>
    <lineage>
        <taxon>Eukaryota</taxon>
        <taxon>Metazoa</taxon>
        <taxon>Spiralia</taxon>
        <taxon>Gnathifera</taxon>
        <taxon>Rotifera</taxon>
        <taxon>Eurotatoria</taxon>
        <taxon>Bdelloidea</taxon>
        <taxon>Philodinida</taxon>
        <taxon>Philodinidae</taxon>
        <taxon>Rotaria</taxon>
    </lineage>
</organism>
<evidence type="ECO:0000256" key="5">
    <source>
        <dbReference type="SAM" id="MobiDB-lite"/>
    </source>
</evidence>
<evidence type="ECO:0000313" key="8">
    <source>
        <dbReference type="EMBL" id="CAF1080600.1"/>
    </source>
</evidence>
<dbReference type="GO" id="GO:0005634">
    <property type="term" value="C:nucleus"/>
    <property type="evidence" value="ECO:0007669"/>
    <property type="project" value="UniProtKB-SubCell"/>
</dbReference>
<evidence type="ECO:0000256" key="1">
    <source>
        <dbReference type="ARBA" id="ARBA00023125"/>
    </source>
</evidence>
<evidence type="ECO:0000259" key="6">
    <source>
        <dbReference type="PROSITE" id="PS50071"/>
    </source>
</evidence>
<sequence>MPVRNDQIDLTMLDVISFLMLESNPIPTTTTAGFTNINTSPTSNTIGSIFTPEQVACVCEVLQQSNDIQRLGDFLWTLPTFEHFHNNESVVKAKAVVAFRRGNYRELYHILERYQFAPCSHPQLQQLWLQAHYNEAEKIRGRPLGAVGKYRVRRKFPLPRTIWDGEETSYCFKEKSRNVLRDWYLHNPYPSPREKRELAETTSLTTTQVSNWKTIDISPSHNGENSLDDLGSTSSEPTTRAPLGLTTNLNTNEHFHIDFQNCFPQQQQHHYHHTIKSTTDMIDSGSTTILRDYHSL</sequence>
<evidence type="ECO:0000313" key="10">
    <source>
        <dbReference type="EMBL" id="CAF3605101.1"/>
    </source>
</evidence>
<keyword evidence="1 4" id="KW-0238">DNA-binding</keyword>
<dbReference type="InterPro" id="IPR008422">
    <property type="entry name" value="KN_HD"/>
</dbReference>
<keyword evidence="3 4" id="KW-0539">Nucleus</keyword>
<dbReference type="Proteomes" id="UP000663823">
    <property type="component" value="Unassembled WGS sequence"/>
</dbReference>